<evidence type="ECO:0000313" key="8">
    <source>
        <dbReference type="EMBL" id="RXG27511.1"/>
    </source>
</evidence>
<keyword evidence="5" id="KW-0998">Cell outer membrane</keyword>
<organism evidence="9 10">
    <name type="scientific">Leeuwenhoekiella palythoae</name>
    <dbReference type="NCBI Taxonomy" id="573501"/>
    <lineage>
        <taxon>Bacteria</taxon>
        <taxon>Pseudomonadati</taxon>
        <taxon>Bacteroidota</taxon>
        <taxon>Flavobacteriia</taxon>
        <taxon>Flavobacteriales</taxon>
        <taxon>Flavobacteriaceae</taxon>
        <taxon>Leeuwenhoekiella</taxon>
    </lineage>
</organism>
<dbReference type="GO" id="GO:0009279">
    <property type="term" value="C:cell outer membrane"/>
    <property type="evidence" value="ECO:0007669"/>
    <property type="project" value="UniProtKB-SubCell"/>
</dbReference>
<comment type="similarity">
    <text evidence="2">Belongs to the SusD family.</text>
</comment>
<keyword evidence="4" id="KW-0472">Membrane</keyword>
<dbReference type="Pfam" id="PF07980">
    <property type="entry name" value="SusD_RagB"/>
    <property type="match status" value="1"/>
</dbReference>
<dbReference type="InterPro" id="IPR011990">
    <property type="entry name" value="TPR-like_helical_dom_sf"/>
</dbReference>
<reference evidence="10" key="1">
    <citation type="submission" date="2016-11" db="EMBL/GenBank/DDBJ databases">
        <authorList>
            <person name="Varghese N."/>
            <person name="Submissions S."/>
        </authorList>
    </citation>
    <scope>NUCLEOTIDE SEQUENCE [LARGE SCALE GENOMIC DNA]</scope>
    <source>
        <strain evidence="10">DSM 19859</strain>
    </source>
</reference>
<reference evidence="8 11" key="3">
    <citation type="submission" date="2018-07" db="EMBL/GenBank/DDBJ databases">
        <title>Leeuwenhoekiella genomics.</title>
        <authorList>
            <person name="Tahon G."/>
            <person name="Willems A."/>
        </authorList>
    </citation>
    <scope>NUCLEOTIDE SEQUENCE [LARGE SCALE GENOMIC DNA]</scope>
    <source>
        <strain evidence="8 11">LMG 24856</strain>
    </source>
</reference>
<feature type="domain" description="RagB/SusD" evidence="6">
    <location>
        <begin position="325"/>
        <end position="600"/>
    </location>
</feature>
<proteinExistence type="inferred from homology"/>
<dbReference type="InterPro" id="IPR012944">
    <property type="entry name" value="SusD_RagB_dom"/>
</dbReference>
<evidence type="ECO:0000313" key="10">
    <source>
        <dbReference type="Proteomes" id="UP000184240"/>
    </source>
</evidence>
<dbReference type="Proteomes" id="UP000290037">
    <property type="component" value="Unassembled WGS sequence"/>
</dbReference>
<dbReference type="SUPFAM" id="SSF48452">
    <property type="entry name" value="TPR-like"/>
    <property type="match status" value="1"/>
</dbReference>
<protein>
    <submittedName>
        <fullName evidence="8">Outer membrane starch-binding protein</fullName>
    </submittedName>
    <submittedName>
        <fullName evidence="9">Starch-binding associating with outer membrane</fullName>
    </submittedName>
</protein>
<dbReference type="EMBL" id="QOVN01000007">
    <property type="protein sequence ID" value="RXG27511.1"/>
    <property type="molecule type" value="Genomic_DNA"/>
</dbReference>
<evidence type="ECO:0000256" key="2">
    <source>
        <dbReference type="ARBA" id="ARBA00006275"/>
    </source>
</evidence>
<keyword evidence="3" id="KW-0732">Signal</keyword>
<reference evidence="9" key="2">
    <citation type="submission" date="2016-11" db="EMBL/GenBank/DDBJ databases">
        <authorList>
            <person name="Jaros S."/>
            <person name="Januszkiewicz K."/>
            <person name="Wedrychowicz H."/>
        </authorList>
    </citation>
    <scope>NUCLEOTIDE SEQUENCE [LARGE SCALE GENOMIC DNA]</scope>
    <source>
        <strain evidence="9">DSM 19859</strain>
    </source>
</reference>
<dbReference type="PROSITE" id="PS51257">
    <property type="entry name" value="PROKAR_LIPOPROTEIN"/>
    <property type="match status" value="1"/>
</dbReference>
<dbReference type="AlphaFoldDB" id="A0A1M5U3P6"/>
<sequence>MKKLIVTLILSGLLLSCGDDYLDQVPDDRLTFEETFARRSTVEQYLANVYSQIPSEFAQRYTTTENSGPWTGASDEAEYVWGFHMGNFLNIGDWNATTQNVSNLWSNFYRGIRSASTFIESVDLCQDCDPAIITQYKAEARVLRAYYYFNLMRSYGPVILLGETPIPADADLQALGLKRNSIEEVAAYITSELDVAAADLEGTSFTGNNAGRMSTPFAMAIKEQTLLFAASPLFNGNTDYADFVGTEGENLIPQNYDVNKWKAAADAAKAFIDKYVPNTYSLYERFNEDGSYNPYLSTRDVMLVDYNSEIVYARPGGANYLHYDMTPYHLGSATEVRGAGGLSVTQEMVDAFFTSNGRAIDDPQANYVADGFSQFQAPYDFTTRTTFNPWTNREPRFYVGVTYNGSLWLNRNFGDIITKTWFGGNSGRQAGTNDYPPTGYIARKKLPVGDYRNNNRSLPMLRLAEIYLDYAEALNEYDPGNPDILTYVNLIRERAGIPEYGSVELDAPATQEAMREAIRKERRVELFLENTRYFDVRRWKIADEALAGEMHGMDINARTEEEFYNVVTFETRIFRPQDYLWPIPQDELNANPELVQNPGW</sequence>
<evidence type="ECO:0000256" key="5">
    <source>
        <dbReference type="ARBA" id="ARBA00023237"/>
    </source>
</evidence>
<evidence type="ECO:0000313" key="9">
    <source>
        <dbReference type="EMBL" id="SHH57574.1"/>
    </source>
</evidence>
<feature type="domain" description="SusD-like N-terminal" evidence="7">
    <location>
        <begin position="20"/>
        <end position="198"/>
    </location>
</feature>
<accession>A0A1M5U3P6</accession>
<name>A0A1M5U3P6_9FLAO</name>
<gene>
    <name evidence="8" type="ORF">DSM01_3030</name>
    <name evidence="9" type="ORF">SAMN04487999_0544</name>
</gene>
<dbReference type="STRING" id="573501.SAMN04487999_0544"/>
<dbReference type="EMBL" id="FQXT01000001">
    <property type="protein sequence ID" value="SHH57574.1"/>
    <property type="molecule type" value="Genomic_DNA"/>
</dbReference>
<dbReference type="Pfam" id="PF14322">
    <property type="entry name" value="SusD-like_3"/>
    <property type="match status" value="1"/>
</dbReference>
<dbReference type="OrthoDB" id="5694214at2"/>
<evidence type="ECO:0000313" key="11">
    <source>
        <dbReference type="Proteomes" id="UP000290037"/>
    </source>
</evidence>
<dbReference type="InterPro" id="IPR033985">
    <property type="entry name" value="SusD-like_N"/>
</dbReference>
<dbReference type="Gene3D" id="1.25.40.390">
    <property type="match status" value="1"/>
</dbReference>
<dbReference type="RefSeq" id="WP_072980465.1">
    <property type="nucleotide sequence ID" value="NZ_FQXT01000001.1"/>
</dbReference>
<evidence type="ECO:0000256" key="3">
    <source>
        <dbReference type="ARBA" id="ARBA00022729"/>
    </source>
</evidence>
<dbReference type="Proteomes" id="UP000184240">
    <property type="component" value="Unassembled WGS sequence"/>
</dbReference>
<evidence type="ECO:0000256" key="1">
    <source>
        <dbReference type="ARBA" id="ARBA00004442"/>
    </source>
</evidence>
<evidence type="ECO:0000256" key="4">
    <source>
        <dbReference type="ARBA" id="ARBA00023136"/>
    </source>
</evidence>
<evidence type="ECO:0000259" key="6">
    <source>
        <dbReference type="Pfam" id="PF07980"/>
    </source>
</evidence>
<keyword evidence="11" id="KW-1185">Reference proteome</keyword>
<evidence type="ECO:0000259" key="7">
    <source>
        <dbReference type="Pfam" id="PF14322"/>
    </source>
</evidence>
<comment type="subcellular location">
    <subcellularLocation>
        <location evidence="1">Cell outer membrane</location>
    </subcellularLocation>
</comment>